<dbReference type="SUPFAM" id="SSF53474">
    <property type="entry name" value="alpha/beta-Hydrolases"/>
    <property type="match status" value="1"/>
</dbReference>
<keyword evidence="1" id="KW-0378">Hydrolase</keyword>
<dbReference type="Pfam" id="PF00561">
    <property type="entry name" value="Abhydrolase_1"/>
    <property type="match status" value="1"/>
</dbReference>
<evidence type="ECO:0000313" key="4">
    <source>
        <dbReference type="Proteomes" id="UP001224359"/>
    </source>
</evidence>
<organism evidence="3 4">
    <name type="scientific">Alkalibacillus salilacus</name>
    <dbReference type="NCBI Taxonomy" id="284582"/>
    <lineage>
        <taxon>Bacteria</taxon>
        <taxon>Bacillati</taxon>
        <taxon>Bacillota</taxon>
        <taxon>Bacilli</taxon>
        <taxon>Bacillales</taxon>
        <taxon>Bacillaceae</taxon>
        <taxon>Alkalibacillus</taxon>
    </lineage>
</organism>
<accession>A0ABT9VIQ8</accession>
<dbReference type="PANTHER" id="PTHR43798">
    <property type="entry name" value="MONOACYLGLYCEROL LIPASE"/>
    <property type="match status" value="1"/>
</dbReference>
<name>A0ABT9VIQ8_9BACI</name>
<dbReference type="Gene3D" id="3.40.50.1820">
    <property type="entry name" value="alpha/beta hydrolase"/>
    <property type="match status" value="1"/>
</dbReference>
<proteinExistence type="predicted"/>
<keyword evidence="4" id="KW-1185">Reference proteome</keyword>
<dbReference type="InterPro" id="IPR029058">
    <property type="entry name" value="AB_hydrolase_fold"/>
</dbReference>
<sequence length="280" mass="32195">MWDQQFIHTERGEFEVFTQGTGEPLCITHLYSEFNELGNYFADAFVNDFKVYLINLKEAGHSCRANTDTELSMKETVKDLDAIRDALNYKSWGFAGHSTGGMLGLVYALSYPDSLTKLLIGGATATKTYMDHEESMYSPNSPLNKKLKQIFSVLKSPDSTKEERKEANREWGEMSLYNPDRWDEYFSKPSSGKVVQQRLDYFSFKELPDCEIQDQLHTISVPSIVFCGRYDAQCPLVFSQDISRGLQNSNLYVFEKSNHFPFVEEKDQFADMVSDFKRLN</sequence>
<dbReference type="RefSeq" id="WP_306978239.1">
    <property type="nucleotide sequence ID" value="NZ_JAUSTQ010000018.1"/>
</dbReference>
<dbReference type="InterPro" id="IPR000073">
    <property type="entry name" value="AB_hydrolase_1"/>
</dbReference>
<comment type="caution">
    <text evidence="3">The sequence shown here is derived from an EMBL/GenBank/DDBJ whole genome shotgun (WGS) entry which is preliminary data.</text>
</comment>
<feature type="domain" description="AB hydrolase-1" evidence="2">
    <location>
        <begin position="34"/>
        <end position="265"/>
    </location>
</feature>
<protein>
    <submittedName>
        <fullName evidence="3">Pimeloyl-ACP methyl ester carboxylesterase</fullName>
    </submittedName>
</protein>
<dbReference type="Proteomes" id="UP001224359">
    <property type="component" value="Unassembled WGS sequence"/>
</dbReference>
<reference evidence="3 4" key="1">
    <citation type="submission" date="2023-07" db="EMBL/GenBank/DDBJ databases">
        <title>Genomic Encyclopedia of Type Strains, Phase IV (KMG-IV): sequencing the most valuable type-strain genomes for metagenomic binning, comparative biology and taxonomic classification.</title>
        <authorList>
            <person name="Goeker M."/>
        </authorList>
    </citation>
    <scope>NUCLEOTIDE SEQUENCE [LARGE SCALE GENOMIC DNA]</scope>
    <source>
        <strain evidence="3 4">DSM 16460</strain>
    </source>
</reference>
<dbReference type="Gene3D" id="6.10.140.700">
    <property type="match status" value="1"/>
</dbReference>
<gene>
    <name evidence="3" type="ORF">J2S77_002764</name>
</gene>
<dbReference type="PANTHER" id="PTHR43798:SF31">
    <property type="entry name" value="AB HYDROLASE SUPERFAMILY PROTEIN YCLE"/>
    <property type="match status" value="1"/>
</dbReference>
<evidence type="ECO:0000256" key="1">
    <source>
        <dbReference type="ARBA" id="ARBA00022801"/>
    </source>
</evidence>
<evidence type="ECO:0000259" key="2">
    <source>
        <dbReference type="Pfam" id="PF00561"/>
    </source>
</evidence>
<evidence type="ECO:0000313" key="3">
    <source>
        <dbReference type="EMBL" id="MDQ0160757.1"/>
    </source>
</evidence>
<dbReference type="EMBL" id="JAUSTQ010000018">
    <property type="protein sequence ID" value="MDQ0160757.1"/>
    <property type="molecule type" value="Genomic_DNA"/>
</dbReference>
<dbReference type="InterPro" id="IPR050266">
    <property type="entry name" value="AB_hydrolase_sf"/>
</dbReference>